<dbReference type="PANTHER" id="PTHR42305:SF1">
    <property type="entry name" value="MEMBRANE PROTEIN RV1733C-RELATED"/>
    <property type="match status" value="1"/>
</dbReference>
<dbReference type="Proteomes" id="UP000635245">
    <property type="component" value="Unassembled WGS sequence"/>
</dbReference>
<accession>A0A934V1F7</accession>
<feature type="transmembrane region" description="Helical" evidence="1">
    <location>
        <begin position="29"/>
        <end position="49"/>
    </location>
</feature>
<organism evidence="2 3">
    <name type="scientific">Prauserella cavernicola</name>
    <dbReference type="NCBI Taxonomy" id="2800127"/>
    <lineage>
        <taxon>Bacteria</taxon>
        <taxon>Bacillati</taxon>
        <taxon>Actinomycetota</taxon>
        <taxon>Actinomycetes</taxon>
        <taxon>Pseudonocardiales</taxon>
        <taxon>Pseudonocardiaceae</taxon>
        <taxon>Prauserella</taxon>
    </lineage>
</organism>
<gene>
    <name evidence="2" type="ORF">JHE00_00510</name>
</gene>
<evidence type="ECO:0000313" key="2">
    <source>
        <dbReference type="EMBL" id="MBK1782786.1"/>
    </source>
</evidence>
<keyword evidence="3" id="KW-1185">Reference proteome</keyword>
<proteinExistence type="predicted"/>
<protein>
    <submittedName>
        <fullName evidence="2">Uncharacterized protein</fullName>
    </submittedName>
</protein>
<keyword evidence="1" id="KW-1133">Transmembrane helix</keyword>
<evidence type="ECO:0000313" key="3">
    <source>
        <dbReference type="Proteomes" id="UP000635245"/>
    </source>
</evidence>
<keyword evidence="1" id="KW-0812">Transmembrane</keyword>
<dbReference type="InterPro" id="IPR039708">
    <property type="entry name" value="MT1774/Rv1733c-like"/>
</dbReference>
<dbReference type="EMBL" id="JAENJH010000001">
    <property type="protein sequence ID" value="MBK1782786.1"/>
    <property type="molecule type" value="Genomic_DNA"/>
</dbReference>
<dbReference type="PANTHER" id="PTHR42305">
    <property type="entry name" value="MEMBRANE PROTEIN RV1733C-RELATED"/>
    <property type="match status" value="1"/>
</dbReference>
<comment type="caution">
    <text evidence="2">The sequence shown here is derived from an EMBL/GenBank/DDBJ whole genome shotgun (WGS) entry which is preliminary data.</text>
</comment>
<sequence length="198" mass="21825">MSALTTCLTRLLRRLFPGRNPLARSSDRVEGAVLLLALLIPLVAVPFAVTLGSDAYARESRVAAVEATTRHETTAVLLADATITEPGAYSGGRQTVTVRGEWRLPNGNHRTGRVVADVGLRKGSHVPVWLDRSGQRVDAPRTATMVTWNAIAVAITVWLGIVVVSALGFWGVRVLLDRARWLRWQREWHLVDQQRHGL</sequence>
<dbReference type="RefSeq" id="WP_200313612.1">
    <property type="nucleotide sequence ID" value="NZ_JAENJH010000001.1"/>
</dbReference>
<feature type="transmembrane region" description="Helical" evidence="1">
    <location>
        <begin position="150"/>
        <end position="176"/>
    </location>
</feature>
<evidence type="ECO:0000256" key="1">
    <source>
        <dbReference type="SAM" id="Phobius"/>
    </source>
</evidence>
<name>A0A934V1F7_9PSEU</name>
<reference evidence="2" key="1">
    <citation type="submission" date="2020-12" db="EMBL/GenBank/DDBJ databases">
        <title>Prauserella sp. ASG 168, a novel actinomycete isolated from cave rock.</title>
        <authorList>
            <person name="Suriyachadkun C."/>
        </authorList>
    </citation>
    <scope>NUCLEOTIDE SEQUENCE</scope>
    <source>
        <strain evidence="2">ASG 168</strain>
    </source>
</reference>
<keyword evidence="1" id="KW-0472">Membrane</keyword>
<dbReference type="AlphaFoldDB" id="A0A934V1F7"/>